<comment type="catalytic activity">
    <reaction evidence="1">
        <text>ATP + protein L-histidine = ADP + protein N-phospho-L-histidine.</text>
        <dbReference type="EC" id="2.7.13.3"/>
    </reaction>
</comment>
<keyword evidence="7" id="KW-0067">ATP-binding</keyword>
<feature type="domain" description="DUF7134" evidence="11">
    <location>
        <begin position="15"/>
        <end position="155"/>
    </location>
</feature>
<feature type="domain" description="Signal transduction histidine kinase subgroup 3 dimerisation and phosphoacceptor" evidence="10">
    <location>
        <begin position="184"/>
        <end position="249"/>
    </location>
</feature>
<feature type="transmembrane region" description="Helical" evidence="9">
    <location>
        <begin position="16"/>
        <end position="32"/>
    </location>
</feature>
<keyword evidence="13" id="KW-1185">Reference proteome</keyword>
<keyword evidence="9" id="KW-0472">Membrane</keyword>
<comment type="caution">
    <text evidence="12">The sequence shown here is derived from an EMBL/GenBank/DDBJ whole genome shotgun (WGS) entry which is preliminary data.</text>
</comment>
<evidence type="ECO:0000256" key="8">
    <source>
        <dbReference type="ARBA" id="ARBA00023012"/>
    </source>
</evidence>
<dbReference type="InterPro" id="IPR011712">
    <property type="entry name" value="Sig_transdc_His_kin_sub3_dim/P"/>
</dbReference>
<dbReference type="Gene3D" id="1.20.5.1930">
    <property type="match status" value="1"/>
</dbReference>
<protein>
    <recommendedName>
        <fullName evidence="2">histidine kinase</fullName>
        <ecNumber evidence="2">2.7.13.3</ecNumber>
    </recommendedName>
</protein>
<evidence type="ECO:0000256" key="7">
    <source>
        <dbReference type="ARBA" id="ARBA00022840"/>
    </source>
</evidence>
<keyword evidence="8" id="KW-0902">Two-component regulatory system</keyword>
<name>A0ABW7QCD1_9MICO</name>
<evidence type="ECO:0000259" key="11">
    <source>
        <dbReference type="Pfam" id="PF23539"/>
    </source>
</evidence>
<keyword evidence="4" id="KW-0808">Transferase</keyword>
<evidence type="ECO:0000256" key="5">
    <source>
        <dbReference type="ARBA" id="ARBA00022741"/>
    </source>
</evidence>
<dbReference type="Gene3D" id="3.30.565.10">
    <property type="entry name" value="Histidine kinase-like ATPase, C-terminal domain"/>
    <property type="match status" value="1"/>
</dbReference>
<dbReference type="PANTHER" id="PTHR24421">
    <property type="entry name" value="NITRATE/NITRITE SENSOR PROTEIN NARX-RELATED"/>
    <property type="match status" value="1"/>
</dbReference>
<dbReference type="EC" id="2.7.13.3" evidence="2"/>
<proteinExistence type="predicted"/>
<evidence type="ECO:0000313" key="13">
    <source>
        <dbReference type="Proteomes" id="UP001610861"/>
    </source>
</evidence>
<keyword evidence="9" id="KW-0812">Transmembrane</keyword>
<evidence type="ECO:0000256" key="3">
    <source>
        <dbReference type="ARBA" id="ARBA00022553"/>
    </source>
</evidence>
<dbReference type="Pfam" id="PF07730">
    <property type="entry name" value="HisKA_3"/>
    <property type="match status" value="1"/>
</dbReference>
<evidence type="ECO:0000259" key="10">
    <source>
        <dbReference type="Pfam" id="PF07730"/>
    </source>
</evidence>
<keyword evidence="3" id="KW-0597">Phosphoprotein</keyword>
<dbReference type="Proteomes" id="UP001610861">
    <property type="component" value="Unassembled WGS sequence"/>
</dbReference>
<evidence type="ECO:0000256" key="2">
    <source>
        <dbReference type="ARBA" id="ARBA00012438"/>
    </source>
</evidence>
<dbReference type="InterPro" id="IPR036890">
    <property type="entry name" value="HATPase_C_sf"/>
</dbReference>
<keyword evidence="5" id="KW-0547">Nucleotide-binding</keyword>
<evidence type="ECO:0000256" key="4">
    <source>
        <dbReference type="ARBA" id="ARBA00022679"/>
    </source>
</evidence>
<dbReference type="CDD" id="cd16917">
    <property type="entry name" value="HATPase_UhpB-NarQ-NarX-like"/>
    <property type="match status" value="1"/>
</dbReference>
<feature type="transmembrane region" description="Helical" evidence="9">
    <location>
        <begin position="64"/>
        <end position="94"/>
    </location>
</feature>
<dbReference type="PANTHER" id="PTHR24421:SF10">
    <property type="entry name" value="NITRATE_NITRITE SENSOR PROTEIN NARQ"/>
    <property type="match status" value="1"/>
</dbReference>
<evidence type="ECO:0000313" key="12">
    <source>
        <dbReference type="EMBL" id="MFH8252537.1"/>
    </source>
</evidence>
<accession>A0ABW7QCD1</accession>
<dbReference type="GO" id="GO:0016301">
    <property type="term" value="F:kinase activity"/>
    <property type="evidence" value="ECO:0007669"/>
    <property type="project" value="UniProtKB-KW"/>
</dbReference>
<keyword evidence="6 12" id="KW-0418">Kinase</keyword>
<dbReference type="EMBL" id="JBIQWL010000010">
    <property type="protein sequence ID" value="MFH8252537.1"/>
    <property type="molecule type" value="Genomic_DNA"/>
</dbReference>
<dbReference type="RefSeq" id="WP_397557968.1">
    <property type="nucleotide sequence ID" value="NZ_JBIQWL010000010.1"/>
</dbReference>
<dbReference type="SUPFAM" id="SSF55874">
    <property type="entry name" value="ATPase domain of HSP90 chaperone/DNA topoisomerase II/histidine kinase"/>
    <property type="match status" value="1"/>
</dbReference>
<keyword evidence="9" id="KW-1133">Transmembrane helix</keyword>
<feature type="transmembrane region" description="Helical" evidence="9">
    <location>
        <begin position="106"/>
        <end position="124"/>
    </location>
</feature>
<gene>
    <name evidence="12" type="ORF">ACH3VR_19370</name>
</gene>
<dbReference type="InterPro" id="IPR050482">
    <property type="entry name" value="Sensor_HK_TwoCompSys"/>
</dbReference>
<dbReference type="Pfam" id="PF23539">
    <property type="entry name" value="DUF7134"/>
    <property type="match status" value="1"/>
</dbReference>
<reference evidence="12 13" key="1">
    <citation type="submission" date="2024-09" db="EMBL/GenBank/DDBJ databases">
        <authorList>
            <person name="Pan X."/>
        </authorList>
    </citation>
    <scope>NUCLEOTIDE SEQUENCE [LARGE SCALE GENOMIC DNA]</scope>
    <source>
        <strain evidence="12 13">B2969</strain>
    </source>
</reference>
<sequence>MTGTAPPAAPRGVPPWVWDAVGALCVVLGAFVRFPELSGVYTVIGAVAVLLPAVFVFFRRRIPWVALPVTVVCYAVALFTWPTTPLSALAMAIAMYTVAVMSTRRVSIITALVIIIVTVAVTAIVTGGVIHAWTFQIIVTFGFATALGDAVRTRRAYIAEIMQRAVRAEQTREAEASRRVAEDRLRIARDLHDAVAHQISVISLNAGVASSALDADPEAARRALATIRSASRDVLGEIGNLLATLRLPEEQTAPRALTSLTQLDTLLNEFEASGLHTTIRRDGDMEHLPTAVDVVCYRIIQEGLTNALKHGSAGRAHVWVAVRSSSVDIVIANPAAVGASSSTSGGHGLLGVRERAESVNGTVVSSTDATGFRLEVHIPLTSGAVARAHA</sequence>
<evidence type="ECO:0000256" key="6">
    <source>
        <dbReference type="ARBA" id="ARBA00022777"/>
    </source>
</evidence>
<dbReference type="InterPro" id="IPR055558">
    <property type="entry name" value="DUF7134"/>
</dbReference>
<feature type="transmembrane region" description="Helical" evidence="9">
    <location>
        <begin position="39"/>
        <end position="58"/>
    </location>
</feature>
<organism evidence="12 13">
    <name type="scientific">Microbacterium alkaliflavum</name>
    <dbReference type="NCBI Taxonomy" id="3248839"/>
    <lineage>
        <taxon>Bacteria</taxon>
        <taxon>Bacillati</taxon>
        <taxon>Actinomycetota</taxon>
        <taxon>Actinomycetes</taxon>
        <taxon>Micrococcales</taxon>
        <taxon>Microbacteriaceae</taxon>
        <taxon>Microbacterium</taxon>
    </lineage>
</organism>
<evidence type="ECO:0000256" key="9">
    <source>
        <dbReference type="SAM" id="Phobius"/>
    </source>
</evidence>
<evidence type="ECO:0000256" key="1">
    <source>
        <dbReference type="ARBA" id="ARBA00000085"/>
    </source>
</evidence>